<keyword evidence="2" id="KW-1133">Transmembrane helix</keyword>
<keyword evidence="4" id="KW-1185">Reference proteome</keyword>
<feature type="compositionally biased region" description="Low complexity" evidence="1">
    <location>
        <begin position="1"/>
        <end position="34"/>
    </location>
</feature>
<evidence type="ECO:0000256" key="2">
    <source>
        <dbReference type="SAM" id="Phobius"/>
    </source>
</evidence>
<dbReference type="Proteomes" id="UP000540423">
    <property type="component" value="Unassembled WGS sequence"/>
</dbReference>
<dbReference type="PANTHER" id="PTHR40040">
    <property type="entry name" value="SMALL HYDROPHOBIC PROTEIN-RELATED"/>
    <property type="match status" value="1"/>
</dbReference>
<accession>A0A7X0HKN3</accession>
<keyword evidence="2" id="KW-0812">Transmembrane</keyword>
<feature type="region of interest" description="Disordered" evidence="1">
    <location>
        <begin position="1"/>
        <end position="37"/>
    </location>
</feature>
<sequence length="116" mass="11818">MQHTAPTGTRTAPAGGADAPQAGAGRPAADPAPGRTRRVGLHDADGMAVASFVFGVVGLLTMSVVLGPAALVLATLALRRGTTRRYRAWLGMVLGVADLVVLVAVVDLNNAVSWSF</sequence>
<reference evidence="3 4" key="1">
    <citation type="submission" date="2020-08" db="EMBL/GenBank/DDBJ databases">
        <title>Genomic Encyclopedia of Type Strains, Phase IV (KMG-IV): sequencing the most valuable type-strain genomes for metagenomic binning, comparative biology and taxonomic classification.</title>
        <authorList>
            <person name="Goeker M."/>
        </authorList>
    </citation>
    <scope>NUCLEOTIDE SEQUENCE [LARGE SCALE GENOMIC DNA]</scope>
    <source>
        <strain evidence="3 4">DSM 40141</strain>
    </source>
</reference>
<protein>
    <recommendedName>
        <fullName evidence="5">DUF4190 domain-containing protein</fullName>
    </recommendedName>
</protein>
<feature type="transmembrane region" description="Helical" evidence="2">
    <location>
        <begin position="48"/>
        <end position="76"/>
    </location>
</feature>
<organism evidence="3 4">
    <name type="scientific">Streptomyces candidus</name>
    <dbReference type="NCBI Taxonomy" id="67283"/>
    <lineage>
        <taxon>Bacteria</taxon>
        <taxon>Bacillati</taxon>
        <taxon>Actinomycetota</taxon>
        <taxon>Actinomycetes</taxon>
        <taxon>Kitasatosporales</taxon>
        <taxon>Streptomycetaceae</taxon>
        <taxon>Streptomyces</taxon>
    </lineage>
</organism>
<proteinExistence type="predicted"/>
<dbReference type="EMBL" id="JACHEM010000019">
    <property type="protein sequence ID" value="MBB6439233.1"/>
    <property type="molecule type" value="Genomic_DNA"/>
</dbReference>
<evidence type="ECO:0000256" key="1">
    <source>
        <dbReference type="SAM" id="MobiDB-lite"/>
    </source>
</evidence>
<feature type="transmembrane region" description="Helical" evidence="2">
    <location>
        <begin position="88"/>
        <end position="106"/>
    </location>
</feature>
<evidence type="ECO:0000313" key="4">
    <source>
        <dbReference type="Proteomes" id="UP000540423"/>
    </source>
</evidence>
<comment type="caution">
    <text evidence="3">The sequence shown here is derived from an EMBL/GenBank/DDBJ whole genome shotgun (WGS) entry which is preliminary data.</text>
</comment>
<evidence type="ECO:0008006" key="5">
    <source>
        <dbReference type="Google" id="ProtNLM"/>
    </source>
</evidence>
<evidence type="ECO:0000313" key="3">
    <source>
        <dbReference type="EMBL" id="MBB6439233.1"/>
    </source>
</evidence>
<gene>
    <name evidence="3" type="ORF">HNQ79_005745</name>
</gene>
<dbReference type="InterPro" id="IPR055338">
    <property type="entry name" value="YqfX-like"/>
</dbReference>
<keyword evidence="2" id="KW-0472">Membrane</keyword>
<dbReference type="RefSeq" id="WP_229923458.1">
    <property type="nucleotide sequence ID" value="NZ_BNBN01000006.1"/>
</dbReference>
<dbReference type="PANTHER" id="PTHR40040:SF1">
    <property type="entry name" value="MEMBRANE PROTEIN"/>
    <property type="match status" value="1"/>
</dbReference>
<dbReference type="AlphaFoldDB" id="A0A7X0HKN3"/>
<name>A0A7X0HKN3_9ACTN</name>